<dbReference type="OrthoDB" id="1080331at2"/>
<dbReference type="AlphaFoldDB" id="A0A318HQ98"/>
<organism evidence="1 2">
    <name type="scientific">Hoylesella shahii DSM 15611 = JCM 12083</name>
    <dbReference type="NCBI Taxonomy" id="1122991"/>
    <lineage>
        <taxon>Bacteria</taxon>
        <taxon>Pseudomonadati</taxon>
        <taxon>Bacteroidota</taxon>
        <taxon>Bacteroidia</taxon>
        <taxon>Bacteroidales</taxon>
        <taxon>Prevotellaceae</taxon>
        <taxon>Hoylesella</taxon>
    </lineage>
</organism>
<comment type="caution">
    <text evidence="1">The sequence shown here is derived from an EMBL/GenBank/DDBJ whole genome shotgun (WGS) entry which is preliminary data.</text>
</comment>
<protein>
    <recommendedName>
        <fullName evidence="3">Lipoprotein</fullName>
    </recommendedName>
</protein>
<proteinExistence type="predicted"/>
<evidence type="ECO:0000313" key="1">
    <source>
        <dbReference type="EMBL" id="PXX19486.1"/>
    </source>
</evidence>
<dbReference type="STRING" id="1122991.GCA_000613445_00244"/>
<gene>
    <name evidence="1" type="ORF">EJ73_02418</name>
</gene>
<dbReference type="EMBL" id="QJJX01000038">
    <property type="protein sequence ID" value="PXX19486.1"/>
    <property type="molecule type" value="Genomic_DNA"/>
</dbReference>
<reference evidence="1 2" key="1">
    <citation type="submission" date="2018-05" db="EMBL/GenBank/DDBJ databases">
        <title>Genomic Encyclopedia of Type Strains, Phase I: the one thousand microbial genomes (KMG-I) project.</title>
        <authorList>
            <person name="Kyrpides N."/>
        </authorList>
    </citation>
    <scope>NUCLEOTIDE SEQUENCE [LARGE SCALE GENOMIC DNA]</scope>
    <source>
        <strain evidence="1 2">DSM 15611</strain>
    </source>
</reference>
<sequence length="222" mass="25584">MNTKEIINSSLLCLLLLTTSCTKSSPQLDAYLYRVFDNYSLCMINGECPIPKGGSRYMKFEYVVKNETSDSLLLPISIVHGWNSYHSRIMIRDKIHSFDVVLGQTLARRQRDAVLAKGGSTVITITLYSHALDSIGIKPHDFPSKVVQNFNFFFSYDRKDSTHLIIPKLVFHNKNNKVKKDLYNGGWRTTLYWNVQYDSIYNIFYCFHKPGVRIPVAEVLQQ</sequence>
<name>A0A318HQ98_9BACT</name>
<dbReference type="RefSeq" id="WP_044076045.1">
    <property type="nucleotide sequence ID" value="NZ_BAIZ01000074.1"/>
</dbReference>
<keyword evidence="2" id="KW-1185">Reference proteome</keyword>
<dbReference type="PROSITE" id="PS51257">
    <property type="entry name" value="PROKAR_LIPOPROTEIN"/>
    <property type="match status" value="1"/>
</dbReference>
<accession>A0A318HQ98</accession>
<evidence type="ECO:0008006" key="3">
    <source>
        <dbReference type="Google" id="ProtNLM"/>
    </source>
</evidence>
<dbReference type="Proteomes" id="UP000248314">
    <property type="component" value="Unassembled WGS sequence"/>
</dbReference>
<evidence type="ECO:0000313" key="2">
    <source>
        <dbReference type="Proteomes" id="UP000248314"/>
    </source>
</evidence>